<evidence type="ECO:0000313" key="6">
    <source>
        <dbReference type="Proteomes" id="UP001172055"/>
    </source>
</evidence>
<evidence type="ECO:0000313" key="5">
    <source>
        <dbReference type="EMBL" id="MDN7242988.1"/>
    </source>
</evidence>
<dbReference type="SUPFAM" id="SSF53613">
    <property type="entry name" value="Ribokinase-like"/>
    <property type="match status" value="1"/>
</dbReference>
<sequence>MKLIAVGDNVVDCYLDQQTYYPGGNCVNVAVNAKKNGAESAAYIGIFATDDKAQHIKYALNEEAVDFQFSRIADGISGQPQVSLTDEGDRVFVGGPKNTVQHKLKLQLVPDELDYISGFDLCHVSCYSSMESELPKLSKVINVSFDFSNRVEIDYVKSIAPYINYAFFSAADLNDQELDQFIEQVKEFDFKVFALTRGSQPAVFVCKGERFDQRLNPIQVVDTMGAGDSLIGGFLVNYINGESPEAALEKATKSAEITCGMYGGFGYPRSF</sequence>
<evidence type="ECO:0000256" key="3">
    <source>
        <dbReference type="ARBA" id="ARBA00022777"/>
    </source>
</evidence>
<comment type="similarity">
    <text evidence="1">Belongs to the carbohydrate kinase PfkB family.</text>
</comment>
<protein>
    <submittedName>
        <fullName evidence="5">PfkB family carbohydrate kinase</fullName>
    </submittedName>
</protein>
<dbReference type="Pfam" id="PF00294">
    <property type="entry name" value="PfkB"/>
    <property type="match status" value="1"/>
</dbReference>
<keyword evidence="3 5" id="KW-0418">Kinase</keyword>
<reference evidence="5 6" key="1">
    <citation type="submission" date="2023-06" db="EMBL/GenBank/DDBJ databases">
        <title>Novel species in genus Planococcus.</title>
        <authorList>
            <person name="Ning S."/>
        </authorList>
    </citation>
    <scope>NUCLEOTIDE SEQUENCE [LARGE SCALE GENOMIC DNA]</scope>
    <source>
        <strain evidence="5 6">N028</strain>
    </source>
</reference>
<name>A0ABT8N542_9BACL</name>
<gene>
    <name evidence="5" type="ORF">QWY14_14325</name>
</gene>
<dbReference type="PANTHER" id="PTHR43085">
    <property type="entry name" value="HEXOKINASE FAMILY MEMBER"/>
    <property type="match status" value="1"/>
</dbReference>
<dbReference type="EMBL" id="JAUJWV010000002">
    <property type="protein sequence ID" value="MDN7242988.1"/>
    <property type="molecule type" value="Genomic_DNA"/>
</dbReference>
<organism evidence="5 6">
    <name type="scientific">Planococcus shixiaomingii</name>
    <dbReference type="NCBI Taxonomy" id="3058393"/>
    <lineage>
        <taxon>Bacteria</taxon>
        <taxon>Bacillati</taxon>
        <taxon>Bacillota</taxon>
        <taxon>Bacilli</taxon>
        <taxon>Bacillales</taxon>
        <taxon>Caryophanaceae</taxon>
        <taxon>Planococcus</taxon>
    </lineage>
</organism>
<dbReference type="GO" id="GO:0016301">
    <property type="term" value="F:kinase activity"/>
    <property type="evidence" value="ECO:0007669"/>
    <property type="project" value="UniProtKB-KW"/>
</dbReference>
<dbReference type="PANTHER" id="PTHR43085:SF41">
    <property type="entry name" value="FRUCTOSELYSINE 6-KINASE"/>
    <property type="match status" value="1"/>
</dbReference>
<dbReference type="InterPro" id="IPR050306">
    <property type="entry name" value="PfkB_Carbo_kinase"/>
</dbReference>
<dbReference type="RefSeq" id="WP_301724538.1">
    <property type="nucleotide sequence ID" value="NZ_JAUJWV010000002.1"/>
</dbReference>
<comment type="caution">
    <text evidence="5">The sequence shown here is derived from an EMBL/GenBank/DDBJ whole genome shotgun (WGS) entry which is preliminary data.</text>
</comment>
<evidence type="ECO:0000256" key="2">
    <source>
        <dbReference type="ARBA" id="ARBA00022679"/>
    </source>
</evidence>
<proteinExistence type="inferred from homology"/>
<dbReference type="Gene3D" id="3.40.1190.20">
    <property type="match status" value="1"/>
</dbReference>
<evidence type="ECO:0000259" key="4">
    <source>
        <dbReference type="Pfam" id="PF00294"/>
    </source>
</evidence>
<dbReference type="InterPro" id="IPR029056">
    <property type="entry name" value="Ribokinase-like"/>
</dbReference>
<evidence type="ECO:0000256" key="1">
    <source>
        <dbReference type="ARBA" id="ARBA00010688"/>
    </source>
</evidence>
<dbReference type="PROSITE" id="PS00584">
    <property type="entry name" value="PFKB_KINASES_2"/>
    <property type="match status" value="1"/>
</dbReference>
<accession>A0ABT8N542</accession>
<dbReference type="Proteomes" id="UP001172055">
    <property type="component" value="Unassembled WGS sequence"/>
</dbReference>
<dbReference type="InterPro" id="IPR002173">
    <property type="entry name" value="Carboh/pur_kinase_PfkB_CS"/>
</dbReference>
<keyword evidence="2" id="KW-0808">Transferase</keyword>
<feature type="domain" description="Carbohydrate kinase PfkB" evidence="4">
    <location>
        <begin position="12"/>
        <end position="263"/>
    </location>
</feature>
<keyword evidence="6" id="KW-1185">Reference proteome</keyword>
<dbReference type="InterPro" id="IPR011611">
    <property type="entry name" value="PfkB_dom"/>
</dbReference>